<sequence length="392" mass="41809">MERQSYEPTTGGGVTMRERDGGFPGPIAFASDVSSTTVDASMQGVSGKWGEQQTNGGAADDAMTPSRLVKSVVELLSSSSRFGGFFISFIPLCGGSSENTLTHFSFDLELGRATASGVVGAEGSSPGPKGAVINGNANASGASGSGGNVPRRNSLGDLKIPARISQAQVGLRRDLGMNSRTYTTNTYRTLVLDVQGIIESHLHLHPPQSPLVPPPLQPSTSTGFFSNLKVKTRGRSNTNPTPDEAAQVQAQRELRERRSAQIKELAAAFYTLNSKYRISWECAEPLIELAGDGGSGGGTSTTSAGANTSSSKSQRDYGWCECDKFRGWGEEEEQGTRSRLQGTRRNLHRLRVAPAHFPPRRAICLQLPSTGRLSHRPVVSVMTARAPSRDVE</sequence>
<keyword evidence="3" id="KW-1185">Reference proteome</keyword>
<dbReference type="EMBL" id="KN831815">
    <property type="protein sequence ID" value="KIM35737.1"/>
    <property type="molecule type" value="Genomic_DNA"/>
</dbReference>
<name>A0A0C2Y3T7_HEBCY</name>
<evidence type="ECO:0000256" key="1">
    <source>
        <dbReference type="SAM" id="MobiDB-lite"/>
    </source>
</evidence>
<feature type="region of interest" description="Disordered" evidence="1">
    <location>
        <begin position="293"/>
        <end position="313"/>
    </location>
</feature>
<feature type="region of interest" description="Disordered" evidence="1">
    <location>
        <begin position="1"/>
        <end position="21"/>
    </location>
</feature>
<feature type="region of interest" description="Disordered" evidence="1">
    <location>
        <begin position="231"/>
        <end position="252"/>
    </location>
</feature>
<accession>A0A0C2Y3T7</accession>
<gene>
    <name evidence="2" type="ORF">M413DRAFT_32294</name>
</gene>
<dbReference type="OrthoDB" id="2554322at2759"/>
<proteinExistence type="predicted"/>
<dbReference type="Proteomes" id="UP000053424">
    <property type="component" value="Unassembled WGS sequence"/>
</dbReference>
<feature type="region of interest" description="Disordered" evidence="1">
    <location>
        <begin position="135"/>
        <end position="155"/>
    </location>
</feature>
<reference evidence="2 3" key="1">
    <citation type="submission" date="2014-04" db="EMBL/GenBank/DDBJ databases">
        <authorList>
            <consortium name="DOE Joint Genome Institute"/>
            <person name="Kuo A."/>
            <person name="Gay G."/>
            <person name="Dore J."/>
            <person name="Kohler A."/>
            <person name="Nagy L.G."/>
            <person name="Floudas D."/>
            <person name="Copeland A."/>
            <person name="Barry K.W."/>
            <person name="Cichocki N."/>
            <person name="Veneault-Fourrey C."/>
            <person name="LaButti K."/>
            <person name="Lindquist E.A."/>
            <person name="Lipzen A."/>
            <person name="Lundell T."/>
            <person name="Morin E."/>
            <person name="Murat C."/>
            <person name="Sun H."/>
            <person name="Tunlid A."/>
            <person name="Henrissat B."/>
            <person name="Grigoriev I.V."/>
            <person name="Hibbett D.S."/>
            <person name="Martin F."/>
            <person name="Nordberg H.P."/>
            <person name="Cantor M.N."/>
            <person name="Hua S.X."/>
        </authorList>
    </citation>
    <scope>NUCLEOTIDE SEQUENCE [LARGE SCALE GENOMIC DNA]</scope>
    <source>
        <strain evidence="3">h7</strain>
    </source>
</reference>
<protein>
    <submittedName>
        <fullName evidence="2">Uncharacterized protein</fullName>
    </submittedName>
</protein>
<dbReference type="AlphaFoldDB" id="A0A0C2Y3T7"/>
<reference evidence="3" key="2">
    <citation type="submission" date="2015-01" db="EMBL/GenBank/DDBJ databases">
        <title>Evolutionary Origins and Diversification of the Mycorrhizal Mutualists.</title>
        <authorList>
            <consortium name="DOE Joint Genome Institute"/>
            <consortium name="Mycorrhizal Genomics Consortium"/>
            <person name="Kohler A."/>
            <person name="Kuo A."/>
            <person name="Nagy L.G."/>
            <person name="Floudas D."/>
            <person name="Copeland A."/>
            <person name="Barry K.W."/>
            <person name="Cichocki N."/>
            <person name="Veneault-Fourrey C."/>
            <person name="LaButti K."/>
            <person name="Lindquist E.A."/>
            <person name="Lipzen A."/>
            <person name="Lundell T."/>
            <person name="Morin E."/>
            <person name="Murat C."/>
            <person name="Riley R."/>
            <person name="Ohm R."/>
            <person name="Sun H."/>
            <person name="Tunlid A."/>
            <person name="Henrissat B."/>
            <person name="Grigoriev I.V."/>
            <person name="Hibbett D.S."/>
            <person name="Martin F."/>
        </authorList>
    </citation>
    <scope>NUCLEOTIDE SEQUENCE [LARGE SCALE GENOMIC DNA]</scope>
    <source>
        <strain evidence="3">h7</strain>
    </source>
</reference>
<evidence type="ECO:0000313" key="2">
    <source>
        <dbReference type="EMBL" id="KIM35737.1"/>
    </source>
</evidence>
<evidence type="ECO:0000313" key="3">
    <source>
        <dbReference type="Proteomes" id="UP000053424"/>
    </source>
</evidence>
<dbReference type="HOGENOM" id="CLU_704099_0_0_1"/>
<organism evidence="2 3">
    <name type="scientific">Hebeloma cylindrosporum</name>
    <dbReference type="NCBI Taxonomy" id="76867"/>
    <lineage>
        <taxon>Eukaryota</taxon>
        <taxon>Fungi</taxon>
        <taxon>Dikarya</taxon>
        <taxon>Basidiomycota</taxon>
        <taxon>Agaricomycotina</taxon>
        <taxon>Agaricomycetes</taxon>
        <taxon>Agaricomycetidae</taxon>
        <taxon>Agaricales</taxon>
        <taxon>Agaricineae</taxon>
        <taxon>Hymenogastraceae</taxon>
        <taxon>Hebeloma</taxon>
    </lineage>
</organism>
<dbReference type="STRING" id="686832.A0A0C2Y3T7"/>
<feature type="compositionally biased region" description="Low complexity" evidence="1">
    <location>
        <begin position="300"/>
        <end position="312"/>
    </location>
</feature>